<dbReference type="Pfam" id="PF02580">
    <property type="entry name" value="Tyr_Deacylase"/>
    <property type="match status" value="1"/>
</dbReference>
<dbReference type="GO" id="GO:0051500">
    <property type="term" value="F:D-tyrosyl-tRNA(Tyr) deacylase activity"/>
    <property type="evidence" value="ECO:0007669"/>
    <property type="project" value="TreeGrafter"/>
</dbReference>
<comment type="catalytic activity">
    <reaction evidence="4">
        <text>a D-aminoacyl-tRNA + H2O = a tRNA + a D-alpha-amino acid + H(+)</text>
        <dbReference type="Rhea" id="RHEA:13953"/>
        <dbReference type="Rhea" id="RHEA-COMP:10123"/>
        <dbReference type="Rhea" id="RHEA-COMP:10124"/>
        <dbReference type="ChEBI" id="CHEBI:15377"/>
        <dbReference type="ChEBI" id="CHEBI:15378"/>
        <dbReference type="ChEBI" id="CHEBI:59871"/>
        <dbReference type="ChEBI" id="CHEBI:78442"/>
        <dbReference type="ChEBI" id="CHEBI:79333"/>
        <dbReference type="EC" id="3.1.1.96"/>
    </reaction>
</comment>
<keyword evidence="7" id="KW-1185">Reference proteome</keyword>
<name>A0A4S2MBW0_OPIFE</name>
<evidence type="ECO:0000256" key="4">
    <source>
        <dbReference type="ARBA" id="ARBA00048018"/>
    </source>
</evidence>
<dbReference type="EMBL" id="SJOL01004338">
    <property type="protein sequence ID" value="TGZ71758.1"/>
    <property type="molecule type" value="Genomic_DNA"/>
</dbReference>
<dbReference type="Gene3D" id="3.50.80.10">
    <property type="entry name" value="D-tyrosyl-tRNA(Tyr) deacylase"/>
    <property type="match status" value="1"/>
</dbReference>
<comment type="catalytic activity">
    <reaction evidence="3">
        <text>glycyl-tRNA(Ala) + H2O = tRNA(Ala) + glycine + H(+)</text>
        <dbReference type="Rhea" id="RHEA:53744"/>
        <dbReference type="Rhea" id="RHEA-COMP:9657"/>
        <dbReference type="Rhea" id="RHEA-COMP:13640"/>
        <dbReference type="ChEBI" id="CHEBI:15377"/>
        <dbReference type="ChEBI" id="CHEBI:15378"/>
        <dbReference type="ChEBI" id="CHEBI:57305"/>
        <dbReference type="ChEBI" id="CHEBI:78442"/>
        <dbReference type="ChEBI" id="CHEBI:78522"/>
        <dbReference type="EC" id="3.1.1.96"/>
    </reaction>
</comment>
<dbReference type="PANTHER" id="PTHR10472">
    <property type="entry name" value="D-TYROSYL-TRNA TYR DEACYLASE"/>
    <property type="match status" value="1"/>
</dbReference>
<keyword evidence="5" id="KW-0694">RNA-binding</keyword>
<sequence>MRAVIQRVKEASVTVDGSVVSKIGRGILVLIGISAKDSKTDAAYIVRKLLNLRIFPNEDGSRRWDKSVRDLNLELLCVSQFTLYTELKGNKLDFHRAMEPSLSQLAYSELIAQLREAYQTDRVKDGVFGALMDVQLVNDGPVTICLDSNTVKSDKDASDL</sequence>
<keyword evidence="5" id="KW-0820">tRNA-binding</keyword>
<dbReference type="InterPro" id="IPR023509">
    <property type="entry name" value="DTD-like_sf"/>
</dbReference>
<dbReference type="GO" id="GO:0005737">
    <property type="term" value="C:cytoplasm"/>
    <property type="evidence" value="ECO:0007669"/>
    <property type="project" value="UniProtKB-SubCell"/>
</dbReference>
<proteinExistence type="inferred from homology"/>
<dbReference type="EC" id="3.1.1.96" evidence="2 5"/>
<evidence type="ECO:0000256" key="1">
    <source>
        <dbReference type="ARBA" id="ARBA00009673"/>
    </source>
</evidence>
<evidence type="ECO:0000256" key="2">
    <source>
        <dbReference type="ARBA" id="ARBA00013056"/>
    </source>
</evidence>
<protein>
    <recommendedName>
        <fullName evidence="2 5">D-aminoacyl-tRNA deacylase</fullName>
        <ecNumber evidence="2 5">3.1.1.96</ecNumber>
    </recommendedName>
</protein>
<dbReference type="GO" id="GO:0106026">
    <property type="term" value="F:Gly-tRNA(Ala) deacylase activity"/>
    <property type="evidence" value="ECO:0007669"/>
    <property type="project" value="RHEA"/>
</dbReference>
<organism evidence="6 7">
    <name type="scientific">Opisthorchis felineus</name>
    <dbReference type="NCBI Taxonomy" id="147828"/>
    <lineage>
        <taxon>Eukaryota</taxon>
        <taxon>Metazoa</taxon>
        <taxon>Spiralia</taxon>
        <taxon>Lophotrochozoa</taxon>
        <taxon>Platyhelminthes</taxon>
        <taxon>Trematoda</taxon>
        <taxon>Digenea</taxon>
        <taxon>Opisthorchiida</taxon>
        <taxon>Opisthorchiata</taxon>
        <taxon>Opisthorchiidae</taxon>
        <taxon>Opisthorchis</taxon>
    </lineage>
</organism>
<evidence type="ECO:0000313" key="7">
    <source>
        <dbReference type="Proteomes" id="UP000308267"/>
    </source>
</evidence>
<dbReference type="FunFam" id="3.50.80.10:FF:000001">
    <property type="entry name" value="D-aminoacyl-tRNA deacylase"/>
    <property type="match status" value="1"/>
</dbReference>
<comment type="subcellular location">
    <subcellularLocation>
        <location evidence="5">Cytoplasm</location>
    </subcellularLocation>
</comment>
<dbReference type="NCBIfam" id="TIGR00256">
    <property type="entry name" value="D-aminoacyl-tRNA deacylase"/>
    <property type="match status" value="1"/>
</dbReference>
<keyword evidence="5" id="KW-0963">Cytoplasm</keyword>
<evidence type="ECO:0000256" key="3">
    <source>
        <dbReference type="ARBA" id="ARBA00047676"/>
    </source>
</evidence>
<dbReference type="Proteomes" id="UP000308267">
    <property type="component" value="Unassembled WGS sequence"/>
</dbReference>
<dbReference type="SUPFAM" id="SSF69500">
    <property type="entry name" value="DTD-like"/>
    <property type="match status" value="1"/>
</dbReference>
<evidence type="ECO:0000313" key="6">
    <source>
        <dbReference type="EMBL" id="TGZ71758.1"/>
    </source>
</evidence>
<dbReference type="STRING" id="147828.A0A4S2MBW0"/>
<dbReference type="InterPro" id="IPR003732">
    <property type="entry name" value="Daa-tRNA_deacyls_DTD"/>
</dbReference>
<keyword evidence="5" id="KW-0378">Hydrolase</keyword>
<comment type="similarity">
    <text evidence="1 5">Belongs to the DTD family.</text>
</comment>
<dbReference type="AlphaFoldDB" id="A0A4S2MBW0"/>
<gene>
    <name evidence="6" type="ORF">CRM22_002464</name>
</gene>
<dbReference type="PANTHER" id="PTHR10472:SF5">
    <property type="entry name" value="D-AMINOACYL-TRNA DEACYLASE 1"/>
    <property type="match status" value="1"/>
</dbReference>
<comment type="caution">
    <text evidence="6">The sequence shown here is derived from an EMBL/GenBank/DDBJ whole genome shotgun (WGS) entry which is preliminary data.</text>
</comment>
<dbReference type="GO" id="GO:0000049">
    <property type="term" value="F:tRNA binding"/>
    <property type="evidence" value="ECO:0007669"/>
    <property type="project" value="UniProtKB-KW"/>
</dbReference>
<dbReference type="HAMAP" id="MF_00518">
    <property type="entry name" value="Deacylase_Dtd"/>
    <property type="match status" value="1"/>
</dbReference>
<dbReference type="OrthoDB" id="275783at2759"/>
<accession>A0A4S2MBW0</accession>
<reference evidence="6 7" key="1">
    <citation type="journal article" date="2019" name="BMC Genomics">
        <title>New insights from Opisthorchis felineus genome: update on genomics of the epidemiologically important liver flukes.</title>
        <authorList>
            <person name="Ershov N.I."/>
            <person name="Mordvinov V.A."/>
            <person name="Prokhortchouk E.B."/>
            <person name="Pakharukova M.Y."/>
            <person name="Gunbin K.V."/>
            <person name="Ustyantsev K."/>
            <person name="Genaev M.A."/>
            <person name="Blinov A.G."/>
            <person name="Mazur A."/>
            <person name="Boulygina E."/>
            <person name="Tsygankova S."/>
            <person name="Khrameeva E."/>
            <person name="Chekanov N."/>
            <person name="Fan G."/>
            <person name="Xiao A."/>
            <person name="Zhang H."/>
            <person name="Xu X."/>
            <person name="Yang H."/>
            <person name="Solovyev V."/>
            <person name="Lee S.M."/>
            <person name="Liu X."/>
            <person name="Afonnikov D.A."/>
            <person name="Skryabin K.G."/>
        </authorList>
    </citation>
    <scope>NUCLEOTIDE SEQUENCE [LARGE SCALE GENOMIC DNA]</scope>
    <source>
        <strain evidence="6">AK-0245</strain>
        <tissue evidence="6">Whole organism</tissue>
    </source>
</reference>
<evidence type="ECO:0000256" key="5">
    <source>
        <dbReference type="RuleBase" id="RU003470"/>
    </source>
</evidence>